<evidence type="ECO:0000256" key="1">
    <source>
        <dbReference type="ARBA" id="ARBA00006612"/>
    </source>
</evidence>
<evidence type="ECO:0000256" key="4">
    <source>
        <dbReference type="ARBA" id="ARBA00023125"/>
    </source>
</evidence>
<sequence length="136" mass="15586">MADNITDDDYESLQYQQRLKAALHYTTMKICQQQSSELDVVCTKQLVASISETAWRQCQKFAEDMEMFAKHAKRTTVNADDIKMLTRRSGSLHKYVSGVHEKLNENKQDGKKQKKSKKKAGTSTTVNMETDEESNM</sequence>
<evidence type="ECO:0000256" key="3">
    <source>
        <dbReference type="ARBA" id="ARBA00022763"/>
    </source>
</evidence>
<dbReference type="GO" id="GO:0003677">
    <property type="term" value="F:DNA binding"/>
    <property type="evidence" value="ECO:0007669"/>
    <property type="project" value="UniProtKB-KW"/>
</dbReference>
<keyword evidence="5" id="KW-0234">DNA repair</keyword>
<dbReference type="InterPro" id="IPR029003">
    <property type="entry name" value="CENP-S/Mhf1"/>
</dbReference>
<comment type="similarity">
    <text evidence="1">Belongs to the TAF9 family. CENP-S/MHF1 subfamily.</text>
</comment>
<dbReference type="PANTHER" id="PTHR22980:SF0">
    <property type="entry name" value="CENTROMERE PROTEIN S"/>
    <property type="match status" value="1"/>
</dbReference>
<feature type="region of interest" description="Disordered" evidence="6">
    <location>
        <begin position="93"/>
        <end position="136"/>
    </location>
</feature>
<dbReference type="PANTHER" id="PTHR22980">
    <property type="entry name" value="CORTISTATIN"/>
    <property type="match status" value="1"/>
</dbReference>
<reference evidence="7" key="1">
    <citation type="submission" date="2018-11" db="EMBL/GenBank/DDBJ databases">
        <authorList>
            <person name="Alioto T."/>
            <person name="Alioto T."/>
        </authorList>
    </citation>
    <scope>NUCLEOTIDE SEQUENCE</scope>
</reference>
<evidence type="ECO:0000313" key="7">
    <source>
        <dbReference type="EMBL" id="VDI08564.1"/>
    </source>
</evidence>
<dbReference type="Proteomes" id="UP000596742">
    <property type="component" value="Unassembled WGS sequence"/>
</dbReference>
<evidence type="ECO:0000256" key="5">
    <source>
        <dbReference type="ARBA" id="ARBA00023204"/>
    </source>
</evidence>
<dbReference type="InterPro" id="IPR009072">
    <property type="entry name" value="Histone-fold"/>
</dbReference>
<dbReference type="EMBL" id="UYJE01002200">
    <property type="protein sequence ID" value="VDI08564.1"/>
    <property type="molecule type" value="Genomic_DNA"/>
</dbReference>
<evidence type="ECO:0000256" key="2">
    <source>
        <dbReference type="ARBA" id="ARBA00016400"/>
    </source>
</evidence>
<keyword evidence="3" id="KW-0227">DNA damage</keyword>
<proteinExistence type="inferred from homology"/>
<evidence type="ECO:0000256" key="6">
    <source>
        <dbReference type="SAM" id="MobiDB-lite"/>
    </source>
</evidence>
<dbReference type="Gene3D" id="1.10.20.10">
    <property type="entry name" value="Histone, subunit A"/>
    <property type="match status" value="1"/>
</dbReference>
<dbReference type="GO" id="GO:0046982">
    <property type="term" value="F:protein heterodimerization activity"/>
    <property type="evidence" value="ECO:0007669"/>
    <property type="project" value="InterPro"/>
</dbReference>
<gene>
    <name evidence="7" type="ORF">MGAL_10B088513</name>
</gene>
<evidence type="ECO:0000313" key="8">
    <source>
        <dbReference type="Proteomes" id="UP000596742"/>
    </source>
</evidence>
<dbReference type="Pfam" id="PF15630">
    <property type="entry name" value="CENP-S"/>
    <property type="match status" value="1"/>
</dbReference>
<dbReference type="GO" id="GO:0000712">
    <property type="term" value="P:resolution of meiotic recombination intermediates"/>
    <property type="evidence" value="ECO:0007669"/>
    <property type="project" value="TreeGrafter"/>
</dbReference>
<protein>
    <recommendedName>
        <fullName evidence="2">Centromere protein S</fullName>
    </recommendedName>
</protein>
<name>A0A8B6CQW3_MYTGA</name>
<dbReference type="CDD" id="cd22919">
    <property type="entry name" value="HFD_CENP-S"/>
    <property type="match status" value="1"/>
</dbReference>
<accession>A0A8B6CQW3</accession>
<comment type="caution">
    <text evidence="7">The sequence shown here is derived from an EMBL/GenBank/DDBJ whole genome shotgun (WGS) entry which is preliminary data.</text>
</comment>
<dbReference type="GO" id="GO:0006281">
    <property type="term" value="P:DNA repair"/>
    <property type="evidence" value="ECO:0007669"/>
    <property type="project" value="UniProtKB-KW"/>
</dbReference>
<dbReference type="GO" id="GO:0031297">
    <property type="term" value="P:replication fork processing"/>
    <property type="evidence" value="ECO:0007669"/>
    <property type="project" value="TreeGrafter"/>
</dbReference>
<dbReference type="GO" id="GO:0003682">
    <property type="term" value="F:chromatin binding"/>
    <property type="evidence" value="ECO:0007669"/>
    <property type="project" value="TreeGrafter"/>
</dbReference>
<keyword evidence="4" id="KW-0238">DNA-binding</keyword>
<dbReference type="GO" id="GO:0071821">
    <property type="term" value="C:FANCM-MHF complex"/>
    <property type="evidence" value="ECO:0007669"/>
    <property type="project" value="InterPro"/>
</dbReference>
<dbReference type="OrthoDB" id="1872155at2759"/>
<keyword evidence="8" id="KW-1185">Reference proteome</keyword>
<dbReference type="SUPFAM" id="SSF47113">
    <property type="entry name" value="Histone-fold"/>
    <property type="match status" value="1"/>
</dbReference>
<feature type="compositionally biased region" description="Basic and acidic residues" evidence="6">
    <location>
        <begin position="99"/>
        <end position="111"/>
    </location>
</feature>
<dbReference type="AlphaFoldDB" id="A0A8B6CQW3"/>
<organism evidence="7 8">
    <name type="scientific">Mytilus galloprovincialis</name>
    <name type="common">Mediterranean mussel</name>
    <dbReference type="NCBI Taxonomy" id="29158"/>
    <lineage>
        <taxon>Eukaryota</taxon>
        <taxon>Metazoa</taxon>
        <taxon>Spiralia</taxon>
        <taxon>Lophotrochozoa</taxon>
        <taxon>Mollusca</taxon>
        <taxon>Bivalvia</taxon>
        <taxon>Autobranchia</taxon>
        <taxon>Pteriomorphia</taxon>
        <taxon>Mytilida</taxon>
        <taxon>Mytiloidea</taxon>
        <taxon>Mytilidae</taxon>
        <taxon>Mytilinae</taxon>
        <taxon>Mytilus</taxon>
    </lineage>
</organism>